<feature type="transmembrane region" description="Helical" evidence="6">
    <location>
        <begin position="125"/>
        <end position="146"/>
    </location>
</feature>
<dbReference type="PANTHER" id="PTHR23528">
    <property type="match status" value="1"/>
</dbReference>
<dbReference type="SUPFAM" id="SSF103473">
    <property type="entry name" value="MFS general substrate transporter"/>
    <property type="match status" value="1"/>
</dbReference>
<dbReference type="RefSeq" id="WP_179203111.1">
    <property type="nucleotide sequence ID" value="NZ_JAGJBZ010000001.1"/>
</dbReference>
<evidence type="ECO:0000256" key="5">
    <source>
        <dbReference type="SAM" id="MobiDB-lite"/>
    </source>
</evidence>
<dbReference type="PROSITE" id="PS50850">
    <property type="entry name" value="MFS"/>
    <property type="match status" value="1"/>
</dbReference>
<feature type="transmembrane region" description="Helical" evidence="6">
    <location>
        <begin position="238"/>
        <end position="262"/>
    </location>
</feature>
<dbReference type="InterPro" id="IPR005829">
    <property type="entry name" value="Sugar_transporter_CS"/>
</dbReference>
<evidence type="ECO:0000259" key="7">
    <source>
        <dbReference type="PROSITE" id="PS50850"/>
    </source>
</evidence>
<proteinExistence type="predicted"/>
<evidence type="ECO:0000256" key="3">
    <source>
        <dbReference type="ARBA" id="ARBA00022989"/>
    </source>
</evidence>
<dbReference type="EMBL" id="JARAVY010000021">
    <property type="protein sequence ID" value="MDX2914541.1"/>
    <property type="molecule type" value="Genomic_DNA"/>
</dbReference>
<feature type="transmembrane region" description="Helical" evidence="6">
    <location>
        <begin position="158"/>
        <end position="180"/>
    </location>
</feature>
<reference evidence="8 9" key="1">
    <citation type="journal article" date="2023" name="Microb. Genom.">
        <title>Mesoterricola silvestris gen. nov., sp. nov., Mesoterricola sediminis sp. nov., Geothrix oryzae sp. nov., Geothrix edaphica sp. nov., Geothrix rubra sp. nov., and Geothrix limicola sp. nov., six novel members of Acidobacteriota isolated from soils.</title>
        <authorList>
            <person name="Weisberg A.J."/>
            <person name="Pearce E."/>
            <person name="Kramer C.G."/>
            <person name="Chang J.H."/>
            <person name="Clarke C.R."/>
        </authorList>
    </citation>
    <scope>NUCLEOTIDE SEQUENCE [LARGE SCALE GENOMIC DNA]</scope>
    <source>
        <strain evidence="8 9">NRRL_B-2795</strain>
    </source>
</reference>
<dbReference type="InterPro" id="IPR020846">
    <property type="entry name" value="MFS_dom"/>
</dbReference>
<keyword evidence="9" id="KW-1185">Reference proteome</keyword>
<evidence type="ECO:0000313" key="8">
    <source>
        <dbReference type="EMBL" id="MDX2914541.1"/>
    </source>
</evidence>
<feature type="transmembrane region" description="Helical" evidence="6">
    <location>
        <begin position="26"/>
        <end position="51"/>
    </location>
</feature>
<feature type="transmembrane region" description="Helical" evidence="6">
    <location>
        <begin position="308"/>
        <end position="327"/>
    </location>
</feature>
<dbReference type="InterPro" id="IPR036259">
    <property type="entry name" value="MFS_trans_sf"/>
</dbReference>
<feature type="domain" description="Major facilitator superfamily (MFS) profile" evidence="7">
    <location>
        <begin position="24"/>
        <end position="422"/>
    </location>
</feature>
<feature type="transmembrane region" description="Helical" evidence="6">
    <location>
        <begin position="371"/>
        <end position="393"/>
    </location>
</feature>
<protein>
    <submittedName>
        <fullName evidence="8">MFS transporter</fullName>
    </submittedName>
</protein>
<dbReference type="PANTHER" id="PTHR23528:SF1">
    <property type="entry name" value="MAJOR FACILITATOR SUPERFAMILY (MFS) PROFILE DOMAIN-CONTAINING PROTEIN"/>
    <property type="match status" value="1"/>
</dbReference>
<evidence type="ECO:0000256" key="2">
    <source>
        <dbReference type="ARBA" id="ARBA00022692"/>
    </source>
</evidence>
<dbReference type="Gene3D" id="1.20.1250.20">
    <property type="entry name" value="MFS general substrate transporter like domains"/>
    <property type="match status" value="2"/>
</dbReference>
<name>A0ABU4LFH8_9ACTN</name>
<dbReference type="PROSITE" id="PS00216">
    <property type="entry name" value="SUGAR_TRANSPORT_1"/>
    <property type="match status" value="1"/>
</dbReference>
<feature type="transmembrane region" description="Helical" evidence="6">
    <location>
        <begin position="186"/>
        <end position="206"/>
    </location>
</feature>
<feature type="transmembrane region" description="Helical" evidence="6">
    <location>
        <begin position="274"/>
        <end position="296"/>
    </location>
</feature>
<keyword evidence="4 6" id="KW-0472">Membrane</keyword>
<feature type="region of interest" description="Disordered" evidence="5">
    <location>
        <begin position="1"/>
        <end position="21"/>
    </location>
</feature>
<evidence type="ECO:0000256" key="1">
    <source>
        <dbReference type="ARBA" id="ARBA00004651"/>
    </source>
</evidence>
<feature type="transmembrane region" description="Helical" evidence="6">
    <location>
        <begin position="98"/>
        <end position="119"/>
    </location>
</feature>
<feature type="transmembrane region" description="Helical" evidence="6">
    <location>
        <begin position="333"/>
        <end position="350"/>
    </location>
</feature>
<keyword evidence="3 6" id="KW-1133">Transmembrane helix</keyword>
<dbReference type="Proteomes" id="UP001271723">
    <property type="component" value="Unassembled WGS sequence"/>
</dbReference>
<accession>A0ABU4LFH8</accession>
<comment type="subcellular location">
    <subcellularLocation>
        <location evidence="1">Cell membrane</location>
        <topology evidence="1">Multi-pass membrane protein</topology>
    </subcellularLocation>
</comment>
<evidence type="ECO:0000256" key="4">
    <source>
        <dbReference type="ARBA" id="ARBA00023136"/>
    </source>
</evidence>
<feature type="transmembrane region" description="Helical" evidence="6">
    <location>
        <begin position="399"/>
        <end position="418"/>
    </location>
</feature>
<organism evidence="8 9">
    <name type="scientific">Streptomyces griseiscabiei</name>
    <dbReference type="NCBI Taxonomy" id="2993540"/>
    <lineage>
        <taxon>Bacteria</taxon>
        <taxon>Bacillati</taxon>
        <taxon>Actinomycetota</taxon>
        <taxon>Actinomycetes</taxon>
        <taxon>Kitasatosporales</taxon>
        <taxon>Streptomycetaceae</taxon>
        <taxon>Streptomyces</taxon>
    </lineage>
</organism>
<dbReference type="CDD" id="cd06174">
    <property type="entry name" value="MFS"/>
    <property type="match status" value="1"/>
</dbReference>
<sequence>MTEPTLSLDAPEAGAQPASPRPPRRLAVAIALAVACWIGPLIAGGSVLLPARLEVLAPANKVTLLSTIAAVAAVVALVMNLVFGALSDRTRGRLGRRTPWMLLGSIGCAVGLLICGFAPNVATLIIGWLVFQLFVNAIIAGLIAVVPDRVPTAHQGSYSAVYGVSLMAGAGVGTAAAGAFVAHPSAGFFVFAVVVLLAGPVMAVLAPDRPSTDLPPSPLTTKTLFASFSFPTKGARDFYLAGAGKFLFVIAAYSVSGFQLYILTDFIGLAKADAGGIISITALINLVLGLLFGSISGPVSDRLGRRKVLVMGAAIVVAGGMVILAVFQSVPALFTYTVIGGIGLAVFNSVDQALNYEVLPSSASSAKDLGVLNVANTGGQIVGPAIAGGAIATGLGYGGLLYCLAGALVLSALVLAPIKKAR</sequence>
<evidence type="ECO:0000313" key="9">
    <source>
        <dbReference type="Proteomes" id="UP001271723"/>
    </source>
</evidence>
<feature type="transmembrane region" description="Helical" evidence="6">
    <location>
        <begin position="63"/>
        <end position="86"/>
    </location>
</feature>
<dbReference type="InterPro" id="IPR011701">
    <property type="entry name" value="MFS"/>
</dbReference>
<comment type="caution">
    <text evidence="8">The sequence shown here is derived from an EMBL/GenBank/DDBJ whole genome shotgun (WGS) entry which is preliminary data.</text>
</comment>
<dbReference type="Pfam" id="PF07690">
    <property type="entry name" value="MFS_1"/>
    <property type="match status" value="1"/>
</dbReference>
<evidence type="ECO:0000256" key="6">
    <source>
        <dbReference type="SAM" id="Phobius"/>
    </source>
</evidence>
<gene>
    <name evidence="8" type="ORF">PV517_38450</name>
</gene>
<keyword evidence="2 6" id="KW-0812">Transmembrane</keyword>